<feature type="compositionally biased region" description="Acidic residues" evidence="8">
    <location>
        <begin position="514"/>
        <end position="552"/>
    </location>
</feature>
<dbReference type="GeneID" id="90070758"/>
<evidence type="ECO:0000256" key="4">
    <source>
        <dbReference type="ARBA" id="ARBA00022801"/>
    </source>
</evidence>
<feature type="region of interest" description="Disordered" evidence="8">
    <location>
        <begin position="234"/>
        <end position="255"/>
    </location>
</feature>
<dbReference type="GO" id="GO:0098553">
    <property type="term" value="C:lumenal side of endoplasmic reticulum membrane"/>
    <property type="evidence" value="ECO:0007669"/>
    <property type="project" value="TreeGrafter"/>
</dbReference>
<keyword evidence="5" id="KW-0256">Endoplasmic reticulum</keyword>
<evidence type="ECO:0000313" key="10">
    <source>
        <dbReference type="EMBL" id="GMM32779.1"/>
    </source>
</evidence>
<evidence type="ECO:0000256" key="2">
    <source>
        <dbReference type="ARBA" id="ARBA00006859"/>
    </source>
</evidence>
<evidence type="ECO:0000256" key="3">
    <source>
        <dbReference type="ARBA" id="ARBA00022692"/>
    </source>
</evidence>
<name>A0AAV5QDK8_9ASCO</name>
<dbReference type="PANTHER" id="PTHR12174:SF23">
    <property type="entry name" value="MINOR HISTOCOMPATIBILITY ANTIGEN H13"/>
    <property type="match status" value="1"/>
</dbReference>
<gene>
    <name evidence="10" type="ORF">DASC09_001040</name>
</gene>
<dbReference type="Pfam" id="PF04258">
    <property type="entry name" value="Peptidase_A22B"/>
    <property type="match status" value="1"/>
</dbReference>
<feature type="transmembrane region" description="Helical" evidence="9">
    <location>
        <begin position="50"/>
        <end position="70"/>
    </location>
</feature>
<keyword evidence="11" id="KW-1185">Reference proteome</keyword>
<keyword evidence="7 9" id="KW-0472">Membrane</keyword>
<dbReference type="EMBL" id="BTFZ01000001">
    <property type="protein sequence ID" value="GMM32779.1"/>
    <property type="molecule type" value="Genomic_DNA"/>
</dbReference>
<keyword evidence="6 9" id="KW-1133">Transmembrane helix</keyword>
<feature type="transmembrane region" description="Helical" evidence="9">
    <location>
        <begin position="432"/>
        <end position="454"/>
    </location>
</feature>
<dbReference type="InterPro" id="IPR007369">
    <property type="entry name" value="Peptidase_A22B_SPP"/>
</dbReference>
<evidence type="ECO:0000256" key="7">
    <source>
        <dbReference type="ARBA" id="ARBA00023136"/>
    </source>
</evidence>
<keyword evidence="3 9" id="KW-0812">Transmembrane</keyword>
<feature type="transmembrane region" description="Helical" evidence="9">
    <location>
        <begin position="460"/>
        <end position="478"/>
    </location>
</feature>
<reference evidence="10 11" key="1">
    <citation type="journal article" date="2023" name="Elife">
        <title>Identification of key yeast species and microbe-microbe interactions impacting larval growth of Drosophila in the wild.</title>
        <authorList>
            <person name="Mure A."/>
            <person name="Sugiura Y."/>
            <person name="Maeda R."/>
            <person name="Honda K."/>
            <person name="Sakurai N."/>
            <person name="Takahashi Y."/>
            <person name="Watada M."/>
            <person name="Katoh T."/>
            <person name="Gotoh A."/>
            <person name="Gotoh Y."/>
            <person name="Taniguchi I."/>
            <person name="Nakamura K."/>
            <person name="Hayashi T."/>
            <person name="Katayama T."/>
            <person name="Uemura T."/>
            <person name="Hattori Y."/>
        </authorList>
    </citation>
    <scope>NUCLEOTIDE SEQUENCE [LARGE SCALE GENOMIC DNA]</scope>
    <source>
        <strain evidence="10 11">SC-9</strain>
    </source>
</reference>
<dbReference type="Proteomes" id="UP001360560">
    <property type="component" value="Unassembled WGS sequence"/>
</dbReference>
<dbReference type="InterPro" id="IPR006639">
    <property type="entry name" value="Preselin/SPP"/>
</dbReference>
<feature type="transmembrane region" description="Helical" evidence="9">
    <location>
        <begin position="273"/>
        <end position="297"/>
    </location>
</feature>
<keyword evidence="4" id="KW-0378">Hydrolase</keyword>
<dbReference type="PANTHER" id="PTHR12174">
    <property type="entry name" value="SIGNAL PEPTIDE PEPTIDASE"/>
    <property type="match status" value="1"/>
</dbReference>
<evidence type="ECO:0000313" key="11">
    <source>
        <dbReference type="Proteomes" id="UP001360560"/>
    </source>
</evidence>
<comment type="similarity">
    <text evidence="2">Belongs to the peptidase A22B family.</text>
</comment>
<evidence type="ECO:0000256" key="9">
    <source>
        <dbReference type="SAM" id="Phobius"/>
    </source>
</evidence>
<evidence type="ECO:0000256" key="1">
    <source>
        <dbReference type="ARBA" id="ARBA00004477"/>
    </source>
</evidence>
<comment type="subcellular location">
    <subcellularLocation>
        <location evidence="1">Endoplasmic reticulum membrane</location>
        <topology evidence="1">Multi-pass membrane protein</topology>
    </subcellularLocation>
</comment>
<accession>A0AAV5QDK8</accession>
<dbReference type="GO" id="GO:0033619">
    <property type="term" value="P:membrane protein proteolysis"/>
    <property type="evidence" value="ECO:0007669"/>
    <property type="project" value="TreeGrafter"/>
</dbReference>
<organism evidence="10 11">
    <name type="scientific">Saccharomycopsis crataegensis</name>
    <dbReference type="NCBI Taxonomy" id="43959"/>
    <lineage>
        <taxon>Eukaryota</taxon>
        <taxon>Fungi</taxon>
        <taxon>Dikarya</taxon>
        <taxon>Ascomycota</taxon>
        <taxon>Saccharomycotina</taxon>
        <taxon>Saccharomycetes</taxon>
        <taxon>Saccharomycopsidaceae</taxon>
        <taxon>Saccharomycopsis</taxon>
    </lineage>
</organism>
<protein>
    <submittedName>
        <fullName evidence="10">Aspartic endopeptidase</fullName>
    </submittedName>
</protein>
<dbReference type="SMART" id="SM00730">
    <property type="entry name" value="PSN"/>
    <property type="match status" value="1"/>
</dbReference>
<dbReference type="RefSeq" id="XP_064849779.1">
    <property type="nucleotide sequence ID" value="XM_064993707.1"/>
</dbReference>
<evidence type="ECO:0000256" key="8">
    <source>
        <dbReference type="SAM" id="MobiDB-lite"/>
    </source>
</evidence>
<dbReference type="GO" id="GO:0042500">
    <property type="term" value="F:aspartic endopeptidase activity, intramembrane cleaving"/>
    <property type="evidence" value="ECO:0007669"/>
    <property type="project" value="InterPro"/>
</dbReference>
<proteinExistence type="inferred from homology"/>
<comment type="caution">
    <text evidence="10">The sequence shown here is derived from an EMBL/GenBank/DDBJ whole genome shotgun (WGS) entry which is preliminary data.</text>
</comment>
<evidence type="ECO:0000256" key="6">
    <source>
        <dbReference type="ARBA" id="ARBA00022989"/>
    </source>
</evidence>
<dbReference type="GO" id="GO:0006465">
    <property type="term" value="P:signal peptide processing"/>
    <property type="evidence" value="ECO:0007669"/>
    <property type="project" value="TreeGrafter"/>
</dbReference>
<dbReference type="GO" id="GO:0098554">
    <property type="term" value="C:cytoplasmic side of endoplasmic reticulum membrane"/>
    <property type="evidence" value="ECO:0007669"/>
    <property type="project" value="TreeGrafter"/>
</dbReference>
<feature type="region of interest" description="Disordered" evidence="8">
    <location>
        <begin position="511"/>
        <end position="552"/>
    </location>
</feature>
<feature type="transmembrane region" description="Helical" evidence="9">
    <location>
        <begin position="330"/>
        <end position="349"/>
    </location>
</feature>
<dbReference type="AlphaFoldDB" id="A0AAV5QDK8"/>
<sequence length="552" mass="61156">MPDNFNSSAGASSNSTMSLDNMTVLNRVAVLATYKIYDTWGCLPWNTYSVYVPSVLLTVGAVSLVVAGAFSSISKPKNANDPSPYHPLFDPSDVGSIPLDEEAEVVNKFTTRNAIMMPVLSGAALLGLKYALQNSLKDIVQTVLKKYMVATSLMSNYSSVNFFLKTGNRLLCHKFGINPLDIIGKYRIVLANDTALSPSGVIVNDDKMEADNFKFRNALLSIIGLSIKKDDKKNISEDSSKEKGSEEKKESKQSKLDKLRDELSTTVDKKEQLANVFFSSADITSLLVSCMATYAFATNTGAGSKNWILSNIIGSSHAIWGMQNTGFSSFRAAFLLLGLLFFYDIYFVFYSDAMVTVATGIDIPVKLVFPHAPEAPITDGVIPAIKDSMLGLGDIVIPGSLVSLALRFDLFNYHAANPQTEFHHLNKYSKPYFYSSITGYILGLGLTNYCLHYFSTAQPALLYLCPSVILAIIVVSLVRGEFLKLWNFSDDEESEKKDSDESKPKTWKAFLEVDLPEEDEEDEDYDVLVIEDEEEDEDEEDDEYEEDEDDVL</sequence>
<evidence type="ECO:0000256" key="5">
    <source>
        <dbReference type="ARBA" id="ARBA00022824"/>
    </source>
</evidence>